<evidence type="ECO:0000256" key="17">
    <source>
        <dbReference type="ARBA" id="ARBA00037170"/>
    </source>
</evidence>
<evidence type="ECO:0000256" key="7">
    <source>
        <dbReference type="ARBA" id="ARBA00022741"/>
    </source>
</evidence>
<dbReference type="Pfam" id="PF00006">
    <property type="entry name" value="ATP-synt_ab"/>
    <property type="match status" value="1"/>
</dbReference>
<keyword evidence="20" id="KW-0282">Flagellum</keyword>
<keyword evidence="13" id="KW-0406">Ion transport</keyword>
<dbReference type="SMART" id="SM00382">
    <property type="entry name" value="AAA"/>
    <property type="match status" value="1"/>
</dbReference>
<dbReference type="GO" id="GO:0016887">
    <property type="term" value="F:ATP hydrolysis activity"/>
    <property type="evidence" value="ECO:0007669"/>
    <property type="project" value="InterPro"/>
</dbReference>
<comment type="similarity">
    <text evidence="2">Belongs to the ATPase alpha/beta chains family.</text>
</comment>
<evidence type="ECO:0000313" key="20">
    <source>
        <dbReference type="EMBL" id="MDQ2309559.1"/>
    </source>
</evidence>
<dbReference type="InterPro" id="IPR005714">
    <property type="entry name" value="ATPase_T3SS_FliI/YscN"/>
</dbReference>
<dbReference type="NCBIfam" id="TIGR01026">
    <property type="entry name" value="fliI_yscN"/>
    <property type="match status" value="1"/>
</dbReference>
<evidence type="ECO:0000256" key="6">
    <source>
        <dbReference type="ARBA" id="ARBA00022490"/>
    </source>
</evidence>
<comment type="subcellular location">
    <subcellularLocation>
        <location evidence="1">Cytoplasm</location>
    </subcellularLocation>
</comment>
<keyword evidence="14" id="KW-1006">Bacterial flagellum protein export</keyword>
<keyword evidence="20" id="KW-0966">Cell projection</keyword>
<keyword evidence="5" id="KW-0813">Transport</keyword>
<evidence type="ECO:0000256" key="9">
    <source>
        <dbReference type="ARBA" id="ARBA00022795"/>
    </source>
</evidence>
<dbReference type="Pfam" id="PF18269">
    <property type="entry name" value="T3SS_ATPase_C"/>
    <property type="match status" value="1"/>
</dbReference>
<dbReference type="CDD" id="cd01136">
    <property type="entry name" value="ATPase_flagellum-secretory_path_III"/>
    <property type="match status" value="1"/>
</dbReference>
<dbReference type="InterPro" id="IPR050053">
    <property type="entry name" value="ATPase_alpha/beta_chains"/>
</dbReference>
<dbReference type="GO" id="GO:0008564">
    <property type="term" value="F:protein-exporting ATPase activity"/>
    <property type="evidence" value="ECO:0007669"/>
    <property type="project" value="UniProtKB-EC"/>
</dbReference>
<dbReference type="SUPFAM" id="SSF52540">
    <property type="entry name" value="P-loop containing nucleoside triphosphate hydrolases"/>
    <property type="match status" value="1"/>
</dbReference>
<dbReference type="NCBIfam" id="TIGR03496">
    <property type="entry name" value="FliI_clade1"/>
    <property type="match status" value="1"/>
</dbReference>
<dbReference type="FunFam" id="3.40.50.12240:FF:000002">
    <property type="entry name" value="Flagellum-specific ATP synthase FliI"/>
    <property type="match status" value="1"/>
</dbReference>
<evidence type="ECO:0000256" key="5">
    <source>
        <dbReference type="ARBA" id="ARBA00022448"/>
    </source>
</evidence>
<dbReference type="InterPro" id="IPR003593">
    <property type="entry name" value="AAA+_ATPase"/>
</dbReference>
<name>A0AAW8HN40_PLUGE</name>
<dbReference type="RefSeq" id="WP_048252867.1">
    <property type="nucleotide sequence ID" value="NZ_CBCSIS010000005.1"/>
</dbReference>
<evidence type="ECO:0000256" key="16">
    <source>
        <dbReference type="ARBA" id="ARBA00034006"/>
    </source>
</evidence>
<organism evidence="20 21">
    <name type="scientific">Pluralibacter gergoviae</name>
    <name type="common">Enterobacter gergoviae</name>
    <dbReference type="NCBI Taxonomy" id="61647"/>
    <lineage>
        <taxon>Bacteria</taxon>
        <taxon>Pseudomonadati</taxon>
        <taxon>Pseudomonadota</taxon>
        <taxon>Gammaproteobacteria</taxon>
        <taxon>Enterobacterales</taxon>
        <taxon>Enterobacteriaceae</taxon>
        <taxon>Pluralibacter</taxon>
    </lineage>
</organism>
<gene>
    <name evidence="20" type="primary">fliI</name>
    <name evidence="20" type="ORF">RBJ30_10655</name>
</gene>
<evidence type="ECO:0000256" key="4">
    <source>
        <dbReference type="ARBA" id="ARBA00020580"/>
    </source>
</evidence>
<dbReference type="GO" id="GO:0005737">
    <property type="term" value="C:cytoplasm"/>
    <property type="evidence" value="ECO:0007669"/>
    <property type="project" value="UniProtKB-SubCell"/>
</dbReference>
<dbReference type="GO" id="GO:0071973">
    <property type="term" value="P:bacterial-type flagellum-dependent cell motility"/>
    <property type="evidence" value="ECO:0007669"/>
    <property type="project" value="InterPro"/>
</dbReference>
<dbReference type="InterPro" id="IPR020005">
    <property type="entry name" value="FliI_clade1"/>
</dbReference>
<dbReference type="GO" id="GO:0044780">
    <property type="term" value="P:bacterial-type flagellum assembly"/>
    <property type="evidence" value="ECO:0007669"/>
    <property type="project" value="InterPro"/>
</dbReference>
<dbReference type="GeneID" id="61385567"/>
<comment type="caution">
    <text evidence="20">The sequence shown here is derived from an EMBL/GenBank/DDBJ whole genome shotgun (WGS) entry which is preliminary data.</text>
</comment>
<dbReference type="InterPro" id="IPR027417">
    <property type="entry name" value="P-loop_NTPase"/>
</dbReference>
<dbReference type="GO" id="GO:0030257">
    <property type="term" value="C:type III protein secretion system complex"/>
    <property type="evidence" value="ECO:0007669"/>
    <property type="project" value="InterPro"/>
</dbReference>
<evidence type="ECO:0000313" key="21">
    <source>
        <dbReference type="Proteomes" id="UP001236270"/>
    </source>
</evidence>
<evidence type="ECO:0000256" key="12">
    <source>
        <dbReference type="ARBA" id="ARBA00022967"/>
    </source>
</evidence>
<evidence type="ECO:0000256" key="18">
    <source>
        <dbReference type="SAM" id="MobiDB-lite"/>
    </source>
</evidence>
<keyword evidence="11" id="KW-0653">Protein transport</keyword>
<dbReference type="Proteomes" id="UP001236270">
    <property type="component" value="Unassembled WGS sequence"/>
</dbReference>
<keyword evidence="6" id="KW-0963">Cytoplasm</keyword>
<proteinExistence type="inferred from homology"/>
<evidence type="ECO:0000256" key="3">
    <source>
        <dbReference type="ARBA" id="ARBA00012473"/>
    </source>
</evidence>
<dbReference type="GO" id="GO:0005524">
    <property type="term" value="F:ATP binding"/>
    <property type="evidence" value="ECO:0007669"/>
    <property type="project" value="UniProtKB-KW"/>
</dbReference>
<dbReference type="CDD" id="cd18114">
    <property type="entry name" value="ATP-synt_flagellum-secretory_path_III_C"/>
    <property type="match status" value="1"/>
</dbReference>
<dbReference type="PANTHER" id="PTHR15184">
    <property type="entry name" value="ATP SYNTHASE"/>
    <property type="match status" value="1"/>
</dbReference>
<keyword evidence="15" id="KW-0066">ATP synthesis</keyword>
<dbReference type="GO" id="GO:0030254">
    <property type="term" value="P:protein secretion by the type III secretion system"/>
    <property type="evidence" value="ECO:0007669"/>
    <property type="project" value="InterPro"/>
</dbReference>
<dbReference type="PROSITE" id="PS00152">
    <property type="entry name" value="ATPASE_ALPHA_BETA"/>
    <property type="match status" value="1"/>
</dbReference>
<dbReference type="PANTHER" id="PTHR15184:SF81">
    <property type="entry name" value="FLAGELLUM-SPECIFIC ATP SYNTHASE"/>
    <property type="match status" value="1"/>
</dbReference>
<evidence type="ECO:0000256" key="8">
    <source>
        <dbReference type="ARBA" id="ARBA00022781"/>
    </source>
</evidence>
<evidence type="ECO:0000256" key="2">
    <source>
        <dbReference type="ARBA" id="ARBA00008936"/>
    </source>
</evidence>
<accession>A0AAW8HN40</accession>
<keyword evidence="20" id="KW-0969">Cilium</keyword>
<keyword evidence="9" id="KW-1005">Bacterial flagellum biogenesis</keyword>
<feature type="domain" description="AAA+ ATPase" evidence="19">
    <location>
        <begin position="171"/>
        <end position="354"/>
    </location>
</feature>
<dbReference type="InterPro" id="IPR000194">
    <property type="entry name" value="ATPase_F1/V1/A1_a/bsu_nucl-bd"/>
</dbReference>
<evidence type="ECO:0000256" key="14">
    <source>
        <dbReference type="ARBA" id="ARBA00023225"/>
    </source>
</evidence>
<dbReference type="EC" id="7.1.2.2" evidence="3"/>
<dbReference type="Gene3D" id="3.40.50.12240">
    <property type="match status" value="1"/>
</dbReference>
<dbReference type="EMBL" id="JAVDNV010000006">
    <property type="protein sequence ID" value="MDQ2309559.1"/>
    <property type="molecule type" value="Genomic_DNA"/>
</dbReference>
<dbReference type="InterPro" id="IPR040627">
    <property type="entry name" value="T3SS_ATPase_C"/>
</dbReference>
<sequence>MTARLTRWLTALDAFEARISQLPAVRRYGRLTRATGLVLEATGLQLPLGATCVIERQQNGGICEVESEVVGFNGQRLFLMPLEEVEGIVPGARVYARGSDGQNGKQLPLGPALLGRVLDGSGRPLDGLPAPDSGETGTLTSAPFNPLQRTPIEEVLDTGVRAINALLTVGRGQRMGLFAGSGVGKSVLLGMMARYTRADVIVVGLIGERGREVKDFIENILGAEGRARSVVIAAPADVSPLLRMQGAAYATRIAEDFRDRGQHVLLIMDSLTRYAMAQREIALAIGEPPATKGYPPSVFAKLPALVERAGNGISGGGSVTAFYTVLTEGDDQQDPIADSARAILDGHVVLSRRLAEAGHYPAIDIEASISRAMTALISDAHYAQVRQFKQLLASFQRNRDLVSVGAYARGSDPTLDRAIALWPQLEQFLQQGIFEQADFGASLQALDQIFPAVR</sequence>
<keyword evidence="12" id="KW-1278">Translocase</keyword>
<feature type="region of interest" description="Disordered" evidence="18">
    <location>
        <begin position="124"/>
        <end position="144"/>
    </location>
</feature>
<dbReference type="AlphaFoldDB" id="A0AAW8HN40"/>
<keyword evidence="8" id="KW-0375">Hydrogen ion transport</keyword>
<evidence type="ECO:0000256" key="10">
    <source>
        <dbReference type="ARBA" id="ARBA00022840"/>
    </source>
</evidence>
<evidence type="ECO:0000256" key="15">
    <source>
        <dbReference type="ARBA" id="ARBA00023310"/>
    </source>
</evidence>
<reference evidence="20" key="1">
    <citation type="submission" date="2023-08" db="EMBL/GenBank/DDBJ databases">
        <title>WGS of pathogenic bacterial species, Los Angeles County Public Health Laboratories.</title>
        <authorList>
            <person name="Garrigues J.M."/>
            <person name="Green N.M."/>
        </authorList>
    </citation>
    <scope>NUCLEOTIDE SEQUENCE</scope>
    <source>
        <strain evidence="20">LACPHL-BACT-2023-00068</strain>
    </source>
</reference>
<dbReference type="InterPro" id="IPR020003">
    <property type="entry name" value="ATPase_a/bsu_AS"/>
</dbReference>
<protein>
    <recommendedName>
        <fullName evidence="4">Flagellum-specific ATP synthase</fullName>
        <ecNumber evidence="3">7.1.2.2</ecNumber>
    </recommendedName>
</protein>
<evidence type="ECO:0000256" key="1">
    <source>
        <dbReference type="ARBA" id="ARBA00004496"/>
    </source>
</evidence>
<comment type="catalytic activity">
    <reaction evidence="16">
        <text>ATP + H2O + cellular proteinSide 1 = ADP + phosphate + cellular proteinSide 2.</text>
        <dbReference type="EC" id="7.4.2.8"/>
    </reaction>
</comment>
<evidence type="ECO:0000256" key="11">
    <source>
        <dbReference type="ARBA" id="ARBA00022927"/>
    </source>
</evidence>
<evidence type="ECO:0000256" key="13">
    <source>
        <dbReference type="ARBA" id="ARBA00023065"/>
    </source>
</evidence>
<keyword evidence="10" id="KW-0067">ATP-binding</keyword>
<evidence type="ECO:0000259" key="19">
    <source>
        <dbReference type="SMART" id="SM00382"/>
    </source>
</evidence>
<comment type="function">
    <text evidence="17">Probable catalytic subunit of a protein translocase for flagellum-specific export, or a proton translocase involved in local circuits at the flagellum. May be involved in a specialized protein export pathway that proceeds without signal peptide cleavage.</text>
</comment>
<dbReference type="GO" id="GO:0046933">
    <property type="term" value="F:proton-transporting ATP synthase activity, rotational mechanism"/>
    <property type="evidence" value="ECO:0007669"/>
    <property type="project" value="TreeGrafter"/>
</dbReference>
<keyword evidence="7" id="KW-0547">Nucleotide-binding</keyword>
<dbReference type="CDD" id="cd18117">
    <property type="entry name" value="ATP-synt_flagellum-secretory_path_III_N"/>
    <property type="match status" value="1"/>
</dbReference>